<feature type="region of interest" description="Disordered" evidence="2">
    <location>
        <begin position="63"/>
        <end position="140"/>
    </location>
</feature>
<proteinExistence type="predicted"/>
<comment type="caution">
    <text evidence="3">The sequence shown here is derived from an EMBL/GenBank/DDBJ whole genome shotgun (WGS) entry which is preliminary data.</text>
</comment>
<feature type="coiled-coil region" evidence="1">
    <location>
        <begin position="265"/>
        <end position="292"/>
    </location>
</feature>
<name>A0AAU9X3L7_9CNID</name>
<dbReference type="AlphaFoldDB" id="A0AAU9X3L7"/>
<feature type="compositionally biased region" description="Basic and acidic residues" evidence="2">
    <location>
        <begin position="118"/>
        <end position="140"/>
    </location>
</feature>
<gene>
    <name evidence="3" type="ORF">PMEA_00017609</name>
</gene>
<keyword evidence="4" id="KW-1185">Reference proteome</keyword>
<evidence type="ECO:0000313" key="4">
    <source>
        <dbReference type="Proteomes" id="UP001159428"/>
    </source>
</evidence>
<dbReference type="Proteomes" id="UP001159428">
    <property type="component" value="Unassembled WGS sequence"/>
</dbReference>
<feature type="region of interest" description="Disordered" evidence="2">
    <location>
        <begin position="163"/>
        <end position="257"/>
    </location>
</feature>
<evidence type="ECO:0000313" key="3">
    <source>
        <dbReference type="EMBL" id="CAH3136112.1"/>
    </source>
</evidence>
<dbReference type="EMBL" id="CALNXJ010000030">
    <property type="protein sequence ID" value="CAH3136112.1"/>
    <property type="molecule type" value="Genomic_DNA"/>
</dbReference>
<accession>A0AAU9X3L7</accession>
<organism evidence="3 4">
    <name type="scientific">Pocillopora meandrina</name>
    <dbReference type="NCBI Taxonomy" id="46732"/>
    <lineage>
        <taxon>Eukaryota</taxon>
        <taxon>Metazoa</taxon>
        <taxon>Cnidaria</taxon>
        <taxon>Anthozoa</taxon>
        <taxon>Hexacorallia</taxon>
        <taxon>Scleractinia</taxon>
        <taxon>Astrocoeniina</taxon>
        <taxon>Pocilloporidae</taxon>
        <taxon>Pocillopora</taxon>
    </lineage>
</organism>
<reference evidence="3 4" key="1">
    <citation type="submission" date="2022-05" db="EMBL/GenBank/DDBJ databases">
        <authorList>
            <consortium name="Genoscope - CEA"/>
            <person name="William W."/>
        </authorList>
    </citation>
    <scope>NUCLEOTIDE SEQUENCE [LARGE SCALE GENOMIC DNA]</scope>
</reference>
<evidence type="ECO:0000256" key="1">
    <source>
        <dbReference type="SAM" id="Coils"/>
    </source>
</evidence>
<feature type="compositionally biased region" description="Basic and acidic residues" evidence="2">
    <location>
        <begin position="79"/>
        <end position="110"/>
    </location>
</feature>
<sequence length="346" mass="39868">VYYLVQFVDDGILDIKTDDDFRTREDGLKEAQYGDTFYLCTIIFESDDKEEVMKRKVAMQKLKNPKQTEQNKMKKIGKKTKENRKNVGEEKEGEESTQKEMVDREEIARKKAERQKKRVEQQKAKENKEREKAVKEKERAALMERDNRILAEMNSLARNLDVESKQPFTNLSDEEEYDVDRAEPMDDDEYFGGRDIISECSSYLHPPLSLPPPSNSAKPALQTPRATVGGKRPRDFSQSQPQLPPRPTVGGKKPRSTFHHSCQKCEEYKEIIAAQNQEISQLKAQVNGCYEELPRPGKVPEIVAARFKMVELSKGRGVYLYEDHINTAKSKKQPNFSSMFPAQLLL</sequence>
<keyword evidence="1" id="KW-0175">Coiled coil</keyword>
<evidence type="ECO:0000256" key="2">
    <source>
        <dbReference type="SAM" id="MobiDB-lite"/>
    </source>
</evidence>
<protein>
    <submittedName>
        <fullName evidence="3">Uncharacterized protein</fullName>
    </submittedName>
</protein>
<feature type="non-terminal residue" evidence="3">
    <location>
        <position position="1"/>
    </location>
</feature>